<protein>
    <submittedName>
        <fullName evidence="1">Uncharacterized protein</fullName>
    </submittedName>
</protein>
<name>A0A0E4BWR0_9BRAD</name>
<evidence type="ECO:0000313" key="1">
    <source>
        <dbReference type="EMBL" id="BAR61901.1"/>
    </source>
</evidence>
<proteinExistence type="predicted"/>
<dbReference type="AlphaFoldDB" id="A0A0E4BWR0"/>
<reference evidence="1 2" key="1">
    <citation type="submission" date="2014-11" db="EMBL/GenBank/DDBJ databases">
        <title>Symbiosis island explosion on the genome of extra-slow-growing strains of soybean bradyrhizobia with massive insertion sequences.</title>
        <authorList>
            <person name="Iida T."/>
            <person name="Minamisawa K."/>
        </authorList>
    </citation>
    <scope>NUCLEOTIDE SEQUENCE [LARGE SCALE GENOMIC DNA]</scope>
    <source>
        <strain evidence="1 2">NK6</strain>
    </source>
</reference>
<evidence type="ECO:0000313" key="2">
    <source>
        <dbReference type="Proteomes" id="UP000063308"/>
    </source>
</evidence>
<dbReference type="EMBL" id="AP014685">
    <property type="protein sequence ID" value="BAR61901.1"/>
    <property type="molecule type" value="Genomic_DNA"/>
</dbReference>
<dbReference type="Proteomes" id="UP000063308">
    <property type="component" value="Chromosome"/>
</dbReference>
<accession>A0A0E4BWR0</accession>
<sequence>MLDFSRPLQTRSGLPVRLLGYNFKNENGPLLIAVTYEDGVERLGWRREDGAYPLKGSSQWDIVYAVKREVVITVEGGMADVASLPTDVEVTIIDYDVDGIEGEDLLEHNGKPCIIHRYGPGEKP</sequence>
<organism evidence="1 2">
    <name type="scientific">Bradyrhizobium diazoefficiens</name>
    <dbReference type="NCBI Taxonomy" id="1355477"/>
    <lineage>
        <taxon>Bacteria</taxon>
        <taxon>Pseudomonadati</taxon>
        <taxon>Pseudomonadota</taxon>
        <taxon>Alphaproteobacteria</taxon>
        <taxon>Hyphomicrobiales</taxon>
        <taxon>Nitrobacteraceae</taxon>
        <taxon>Bradyrhizobium</taxon>
    </lineage>
</organism>
<gene>
    <name evidence="1" type="ORF">NK6_8754</name>
</gene>